<dbReference type="AlphaFoldDB" id="A0A164AXG2"/>
<accession>A0A164AXG2</accession>
<reference evidence="2" key="1">
    <citation type="submission" date="2016-04" db="EMBL/GenBank/DDBJ databases">
        <authorList>
            <person name="Strapagiel D."/>
            <person name="Borowka P."/>
            <person name="Marciniak B."/>
            <person name="Bakula Z."/>
            <person name="Van Ingen J."/>
            <person name="Safianowska A."/>
            <person name="Dziadek J."/>
            <person name="Jagielski T."/>
        </authorList>
    </citation>
    <scope>NUCLEOTIDE SEQUENCE [LARGE SCALE GENOMIC DNA]</scope>
    <source>
        <strain evidence="2">1010001458</strain>
    </source>
</reference>
<evidence type="ECO:0000313" key="2">
    <source>
        <dbReference type="Proteomes" id="UP000077342"/>
    </source>
</evidence>
<evidence type="ECO:0000313" key="1">
    <source>
        <dbReference type="EMBL" id="KZS62911.1"/>
    </source>
</evidence>
<organism evidence="1 2">
    <name type="scientific">Mycobacterium ostraviense</name>
    <dbReference type="NCBI Taxonomy" id="2738409"/>
    <lineage>
        <taxon>Bacteria</taxon>
        <taxon>Bacillati</taxon>
        <taxon>Actinomycetota</taxon>
        <taxon>Actinomycetes</taxon>
        <taxon>Mycobacteriales</taxon>
        <taxon>Mycobacteriaceae</taxon>
        <taxon>Mycobacterium</taxon>
    </lineage>
</organism>
<proteinExistence type="predicted"/>
<name>A0A164AXG2_9MYCO</name>
<dbReference type="EMBL" id="LWCI01000102">
    <property type="protein sequence ID" value="KZS62911.1"/>
    <property type="molecule type" value="Genomic_DNA"/>
</dbReference>
<comment type="caution">
    <text evidence="1">The sequence shown here is derived from an EMBL/GenBank/DDBJ whole genome shotgun (WGS) entry which is preliminary data.</text>
</comment>
<gene>
    <name evidence="1" type="ORF">A4G28_06305</name>
</gene>
<protein>
    <submittedName>
        <fullName evidence="1">Uncharacterized protein</fullName>
    </submittedName>
</protein>
<dbReference type="Proteomes" id="UP000077342">
    <property type="component" value="Unassembled WGS sequence"/>
</dbReference>
<keyword evidence="2" id="KW-1185">Reference proteome</keyword>
<sequence>MIKSLVGDGPPVVAGHLQHSLFELVGMPPSLYRERTAGTAKGIPACLEKQVTRPIRNREASVTELHLA</sequence>